<feature type="region of interest" description="Disordered" evidence="2">
    <location>
        <begin position="543"/>
        <end position="571"/>
    </location>
</feature>
<accession>A0A395I967</accession>
<dbReference type="AlphaFoldDB" id="A0A395I967"/>
<gene>
    <name evidence="3" type="ORF">BO97DRAFT_402361</name>
</gene>
<dbReference type="EMBL" id="KZ824268">
    <property type="protein sequence ID" value="RAL16707.1"/>
    <property type="molecule type" value="Genomic_DNA"/>
</dbReference>
<feature type="region of interest" description="Disordered" evidence="2">
    <location>
        <begin position="58"/>
        <end position="80"/>
    </location>
</feature>
<evidence type="ECO:0000256" key="1">
    <source>
        <dbReference type="SAM" id="Coils"/>
    </source>
</evidence>
<keyword evidence="1" id="KW-0175">Coiled coil</keyword>
<dbReference type="STRING" id="1450537.A0A395I967"/>
<dbReference type="RefSeq" id="XP_025555861.1">
    <property type="nucleotide sequence ID" value="XM_025694483.1"/>
</dbReference>
<feature type="region of interest" description="Disordered" evidence="2">
    <location>
        <begin position="1"/>
        <end position="32"/>
    </location>
</feature>
<feature type="compositionally biased region" description="Polar residues" evidence="2">
    <location>
        <begin position="19"/>
        <end position="32"/>
    </location>
</feature>
<feature type="compositionally biased region" description="Basic and acidic residues" evidence="2">
    <location>
        <begin position="546"/>
        <end position="562"/>
    </location>
</feature>
<keyword evidence="4" id="KW-1185">Reference proteome</keyword>
<feature type="compositionally biased region" description="Basic and acidic residues" evidence="2">
    <location>
        <begin position="627"/>
        <end position="642"/>
    </location>
</feature>
<feature type="coiled-coil region" evidence="1">
    <location>
        <begin position="87"/>
        <end position="223"/>
    </location>
</feature>
<dbReference type="PANTHER" id="PTHR42041:SF1">
    <property type="entry name" value="DNA ENDONUCLEASE ACTIVATOR CTP1 C-TERMINAL DOMAIN-CONTAINING PROTEIN"/>
    <property type="match status" value="1"/>
</dbReference>
<organism evidence="3 4">
    <name type="scientific">Aspergillus homomorphus (strain CBS 101889)</name>
    <dbReference type="NCBI Taxonomy" id="1450537"/>
    <lineage>
        <taxon>Eukaryota</taxon>
        <taxon>Fungi</taxon>
        <taxon>Dikarya</taxon>
        <taxon>Ascomycota</taxon>
        <taxon>Pezizomycotina</taxon>
        <taxon>Eurotiomycetes</taxon>
        <taxon>Eurotiomycetidae</taxon>
        <taxon>Eurotiales</taxon>
        <taxon>Aspergillaceae</taxon>
        <taxon>Aspergillus</taxon>
        <taxon>Aspergillus subgen. Circumdati</taxon>
    </lineage>
</organism>
<feature type="region of interest" description="Disordered" evidence="2">
    <location>
        <begin position="627"/>
        <end position="651"/>
    </location>
</feature>
<dbReference type="VEuPathDB" id="FungiDB:BO97DRAFT_402361"/>
<dbReference type="PANTHER" id="PTHR42041">
    <property type="entry name" value="DNA ENDONUCLEASE ACTIVATOR CTP1 C-TERMINAL DOMAIN-CONTAINING PROTEIN"/>
    <property type="match status" value="1"/>
</dbReference>
<evidence type="ECO:0000313" key="3">
    <source>
        <dbReference type="EMBL" id="RAL16707.1"/>
    </source>
</evidence>
<evidence type="ECO:0000313" key="4">
    <source>
        <dbReference type="Proteomes" id="UP000248961"/>
    </source>
</evidence>
<evidence type="ECO:0000256" key="2">
    <source>
        <dbReference type="SAM" id="MobiDB-lite"/>
    </source>
</evidence>
<dbReference type="GeneID" id="37198772"/>
<proteinExistence type="predicted"/>
<dbReference type="Proteomes" id="UP000248961">
    <property type="component" value="Unassembled WGS sequence"/>
</dbReference>
<reference evidence="3 4" key="1">
    <citation type="submission" date="2018-02" db="EMBL/GenBank/DDBJ databases">
        <title>The genomes of Aspergillus section Nigri reveals drivers in fungal speciation.</title>
        <authorList>
            <consortium name="DOE Joint Genome Institute"/>
            <person name="Vesth T.C."/>
            <person name="Nybo J."/>
            <person name="Theobald S."/>
            <person name="Brandl J."/>
            <person name="Frisvad J.C."/>
            <person name="Nielsen K.F."/>
            <person name="Lyhne E.K."/>
            <person name="Kogle M.E."/>
            <person name="Kuo A."/>
            <person name="Riley R."/>
            <person name="Clum A."/>
            <person name="Nolan M."/>
            <person name="Lipzen A."/>
            <person name="Salamov A."/>
            <person name="Henrissat B."/>
            <person name="Wiebenga A."/>
            <person name="De vries R.P."/>
            <person name="Grigoriev I.V."/>
            <person name="Mortensen U.H."/>
            <person name="Andersen M.R."/>
            <person name="Baker S.E."/>
        </authorList>
    </citation>
    <scope>NUCLEOTIDE SEQUENCE [LARGE SCALE GENOMIC DNA]</scope>
    <source>
        <strain evidence="3 4">CBS 101889</strain>
    </source>
</reference>
<feature type="compositionally biased region" description="Low complexity" evidence="2">
    <location>
        <begin position="64"/>
        <end position="80"/>
    </location>
</feature>
<protein>
    <submittedName>
        <fullName evidence="3">Uncharacterized protein</fullName>
    </submittedName>
</protein>
<feature type="compositionally biased region" description="Polar residues" evidence="2">
    <location>
        <begin position="1"/>
        <end position="10"/>
    </location>
</feature>
<name>A0A395I967_ASPHC</name>
<feature type="region of interest" description="Disordered" evidence="2">
    <location>
        <begin position="251"/>
        <end position="294"/>
    </location>
</feature>
<sequence length="651" mass="72351">MDSPFSSPTKALNPLSPERMNQQFTPNSPLASNILNLRGTHSKNLSDVQSKVAYLNGLSSRGNSPAHAPQQQSASNSAALQRAILGREEAESALAHANSELAEAQSRERRISERLESLLEELQTAKERQAHERTVFEKEIRKARKEAFRAGSVVVKVQEDLKHARAEAKAFKDEAQVERRAKEQAKQEAFERAYALAGLTEEMEVLKEQLRAAEANIRSRSQKAQNLKIGQQDAGRMSLVEGDLALLLTPTPRRPKRVAEDSVNSLLSRATKPSPAHDTPPKRQRLSDVTPRAEAEEIALSEAQQDKMEELERILKHERQLRTNAEDLIEFLRLECQFKRCSCRLTETEESDHVHEAGTVEGAEQEHETKVQEHGDHVVAPSRDESESHTHLGEPAGFAAQEDVIETIDEDDDLEEAQEIEEEIVEDAEDDDDDELQEEPIITFSPATGTFHTIPSPIRGSPRKQLHEAALRSPLAEVEDEVEAPAVTGSSVPKYNLHRHETPYDHIMDNEAPAFTSTPGTHRSSMVVDVPWDPVLPVVHDAPPSHGHDDLKKIPTRTDESASNRFADVPGTPISREEALAQIRARRGRTNTMKRSISAGESALRSGGMGITPVRSARRIPGVQVHHAEAQSDGSIRNRRDLSAPIRMSYH</sequence>
<dbReference type="OrthoDB" id="4495335at2759"/>
<feature type="region of interest" description="Disordered" evidence="2">
    <location>
        <begin position="354"/>
        <end position="375"/>
    </location>
</feature>